<dbReference type="Pfam" id="PF13640">
    <property type="entry name" value="2OG-FeII_Oxy_3"/>
    <property type="match status" value="1"/>
</dbReference>
<dbReference type="Proteomes" id="UP001642484">
    <property type="component" value="Unassembled WGS sequence"/>
</dbReference>
<name>A0ABP0S5C6_9DINO</name>
<keyword evidence="5" id="KW-0560">Oxidoreductase</keyword>
<accession>A0ABP0S5C6</accession>
<feature type="domain" description="Fe2OG dioxygenase" evidence="8">
    <location>
        <begin position="344"/>
        <end position="451"/>
    </location>
</feature>
<keyword evidence="6" id="KW-0408">Iron</keyword>
<dbReference type="PANTHER" id="PTHR12907">
    <property type="entry name" value="EGL NINE HOMOLOG-RELATED"/>
    <property type="match status" value="1"/>
</dbReference>
<evidence type="ECO:0000256" key="4">
    <source>
        <dbReference type="ARBA" id="ARBA00022964"/>
    </source>
</evidence>
<evidence type="ECO:0000259" key="8">
    <source>
        <dbReference type="PROSITE" id="PS51471"/>
    </source>
</evidence>
<keyword evidence="3" id="KW-0847">Vitamin C</keyword>
<dbReference type="SMART" id="SM00702">
    <property type="entry name" value="P4Hc"/>
    <property type="match status" value="1"/>
</dbReference>
<evidence type="ECO:0000313" key="9">
    <source>
        <dbReference type="EMBL" id="CAK9107505.1"/>
    </source>
</evidence>
<dbReference type="PROSITE" id="PS51471">
    <property type="entry name" value="FE2OG_OXY"/>
    <property type="match status" value="1"/>
</dbReference>
<organism evidence="9 10">
    <name type="scientific">Durusdinium trenchii</name>
    <dbReference type="NCBI Taxonomy" id="1381693"/>
    <lineage>
        <taxon>Eukaryota</taxon>
        <taxon>Sar</taxon>
        <taxon>Alveolata</taxon>
        <taxon>Dinophyceae</taxon>
        <taxon>Suessiales</taxon>
        <taxon>Symbiodiniaceae</taxon>
        <taxon>Durusdinium</taxon>
    </lineage>
</organism>
<dbReference type="EMBL" id="CAXAMN010026995">
    <property type="protein sequence ID" value="CAK9107505.1"/>
    <property type="molecule type" value="Genomic_DNA"/>
</dbReference>
<dbReference type="SUPFAM" id="SSF51197">
    <property type="entry name" value="Clavaminate synthase-like"/>
    <property type="match status" value="1"/>
</dbReference>
<protein>
    <recommendedName>
        <fullName evidence="8">Fe2OG dioxygenase domain-containing protein</fullName>
    </recommendedName>
</protein>
<evidence type="ECO:0000256" key="1">
    <source>
        <dbReference type="ARBA" id="ARBA00001961"/>
    </source>
</evidence>
<evidence type="ECO:0000256" key="6">
    <source>
        <dbReference type="ARBA" id="ARBA00023004"/>
    </source>
</evidence>
<gene>
    <name evidence="9" type="ORF">CCMP2556_LOCUS50166</name>
</gene>
<feature type="region of interest" description="Disordered" evidence="7">
    <location>
        <begin position="79"/>
        <end position="136"/>
    </location>
</feature>
<dbReference type="InterPro" id="IPR051559">
    <property type="entry name" value="HIF_prolyl_hydroxylases"/>
</dbReference>
<dbReference type="Gene3D" id="2.60.120.620">
    <property type="entry name" value="q2cbj1_9rhob like domain"/>
    <property type="match status" value="1"/>
</dbReference>
<evidence type="ECO:0000256" key="3">
    <source>
        <dbReference type="ARBA" id="ARBA00022896"/>
    </source>
</evidence>
<evidence type="ECO:0000256" key="2">
    <source>
        <dbReference type="ARBA" id="ARBA00022723"/>
    </source>
</evidence>
<feature type="compositionally biased region" description="Basic and acidic residues" evidence="7">
    <location>
        <begin position="87"/>
        <end position="136"/>
    </location>
</feature>
<comment type="caution">
    <text evidence="9">The sequence shown here is derived from an EMBL/GenBank/DDBJ whole genome shotgun (WGS) entry which is preliminary data.</text>
</comment>
<dbReference type="InterPro" id="IPR006620">
    <property type="entry name" value="Pro_4_hyd_alph"/>
</dbReference>
<reference evidence="9 10" key="1">
    <citation type="submission" date="2024-02" db="EMBL/GenBank/DDBJ databases">
        <authorList>
            <person name="Chen Y."/>
            <person name="Shah S."/>
            <person name="Dougan E. K."/>
            <person name="Thang M."/>
            <person name="Chan C."/>
        </authorList>
    </citation>
    <scope>NUCLEOTIDE SEQUENCE [LARGE SCALE GENOMIC DNA]</scope>
</reference>
<keyword evidence="10" id="KW-1185">Reference proteome</keyword>
<sequence length="470" mass="52114">MPAQKAVQALSAKTDAMRATAVPLLVKLEEQVEKLTKLADDYLEQGMLGHYAEAIKMRDSATVSLEGLQQKLGISGEAADLATPTKAEVKKEAKKDAEREAKEDAKRLSERDKDNGKKADAREAKEDTKKAVKDEPNEALDLCNDEPSYRWIAAGEGCVVEIKGPACEADAMPDVDHESCEQELGGELAGFPLPKELSEVQARCSWETSAWQLTLPVAFSLDVAKCKVVRRRKRQILELHLTPAPPAPSCGLKQAVLEQGFGWMDGFLAGQEADVVRARLLDLWKKGELNEGEVEGGKRQHLRSDHYLFMQEDDPAVAPFTRRLDQLVLSIAKEVDELKDLWLMRGRPMVAVYAGAGARYTPHFDAVRGDNGRKITCVLYLNPFWKPGDGAELQIFPEAKGISPEGPCHEVQPLHGRLACFLCDSRNLHAVKPVSESAKMPRVAISCWYYDSEGGQFHREDERDALRSRS</sequence>
<evidence type="ECO:0000256" key="7">
    <source>
        <dbReference type="SAM" id="MobiDB-lite"/>
    </source>
</evidence>
<dbReference type="InterPro" id="IPR044862">
    <property type="entry name" value="Pro_4_hyd_alph_FE2OG_OXY"/>
</dbReference>
<evidence type="ECO:0000313" key="10">
    <source>
        <dbReference type="Proteomes" id="UP001642484"/>
    </source>
</evidence>
<keyword evidence="4" id="KW-0223">Dioxygenase</keyword>
<dbReference type="InterPro" id="IPR005123">
    <property type="entry name" value="Oxoglu/Fe-dep_dioxygenase_dom"/>
</dbReference>
<proteinExistence type="predicted"/>
<keyword evidence="2" id="KW-0479">Metal-binding</keyword>
<comment type="cofactor">
    <cofactor evidence="1">
        <name>L-ascorbate</name>
        <dbReference type="ChEBI" id="CHEBI:38290"/>
    </cofactor>
</comment>
<dbReference type="PANTHER" id="PTHR12907:SF26">
    <property type="entry name" value="HIF PROLYL HYDROXYLASE, ISOFORM C"/>
    <property type="match status" value="1"/>
</dbReference>
<evidence type="ECO:0000256" key="5">
    <source>
        <dbReference type="ARBA" id="ARBA00023002"/>
    </source>
</evidence>